<dbReference type="EMBL" id="JBEDUW010000005">
    <property type="protein sequence ID" value="KAK9929555.1"/>
    <property type="molecule type" value="Genomic_DNA"/>
</dbReference>
<accession>A0AAW1WXS4</accession>
<evidence type="ECO:0000313" key="2">
    <source>
        <dbReference type="Proteomes" id="UP001457282"/>
    </source>
</evidence>
<gene>
    <name evidence="1" type="ORF">M0R45_026650</name>
</gene>
<reference evidence="1 2" key="1">
    <citation type="journal article" date="2023" name="G3 (Bethesda)">
        <title>A chromosome-length genome assembly and annotation of blackberry (Rubus argutus, cv. 'Hillquist').</title>
        <authorList>
            <person name="Bruna T."/>
            <person name="Aryal R."/>
            <person name="Dudchenko O."/>
            <person name="Sargent D.J."/>
            <person name="Mead D."/>
            <person name="Buti M."/>
            <person name="Cavallini A."/>
            <person name="Hytonen T."/>
            <person name="Andres J."/>
            <person name="Pham M."/>
            <person name="Weisz D."/>
            <person name="Mascagni F."/>
            <person name="Usai G."/>
            <person name="Natali L."/>
            <person name="Bassil N."/>
            <person name="Fernandez G.E."/>
            <person name="Lomsadze A."/>
            <person name="Armour M."/>
            <person name="Olukolu B."/>
            <person name="Poorten T."/>
            <person name="Britton C."/>
            <person name="Davik J."/>
            <person name="Ashrafi H."/>
            <person name="Aiden E.L."/>
            <person name="Borodovsky M."/>
            <person name="Worthington M."/>
        </authorList>
    </citation>
    <scope>NUCLEOTIDE SEQUENCE [LARGE SCALE GENOMIC DNA]</scope>
    <source>
        <strain evidence="1">PI 553951</strain>
    </source>
</reference>
<dbReference type="AlphaFoldDB" id="A0AAW1WXS4"/>
<keyword evidence="2" id="KW-1185">Reference proteome</keyword>
<proteinExistence type="predicted"/>
<organism evidence="1 2">
    <name type="scientific">Rubus argutus</name>
    <name type="common">Southern blackberry</name>
    <dbReference type="NCBI Taxonomy" id="59490"/>
    <lineage>
        <taxon>Eukaryota</taxon>
        <taxon>Viridiplantae</taxon>
        <taxon>Streptophyta</taxon>
        <taxon>Embryophyta</taxon>
        <taxon>Tracheophyta</taxon>
        <taxon>Spermatophyta</taxon>
        <taxon>Magnoliopsida</taxon>
        <taxon>eudicotyledons</taxon>
        <taxon>Gunneridae</taxon>
        <taxon>Pentapetalae</taxon>
        <taxon>rosids</taxon>
        <taxon>fabids</taxon>
        <taxon>Rosales</taxon>
        <taxon>Rosaceae</taxon>
        <taxon>Rosoideae</taxon>
        <taxon>Rosoideae incertae sedis</taxon>
        <taxon>Rubus</taxon>
    </lineage>
</organism>
<protein>
    <submittedName>
        <fullName evidence="1">Uncharacterized protein</fullName>
    </submittedName>
</protein>
<sequence>MLLCSLQASSLPPRPAPATLSNASYEQASHDPNWIEAMNSELRALEDNQTWSIVPLPHGQRPIGCKWVSRSNITLTAPSSVTKLV</sequence>
<name>A0AAW1WXS4_RUBAR</name>
<evidence type="ECO:0000313" key="1">
    <source>
        <dbReference type="EMBL" id="KAK9929555.1"/>
    </source>
</evidence>
<comment type="caution">
    <text evidence="1">The sequence shown here is derived from an EMBL/GenBank/DDBJ whole genome shotgun (WGS) entry which is preliminary data.</text>
</comment>
<dbReference type="Proteomes" id="UP001457282">
    <property type="component" value="Unassembled WGS sequence"/>
</dbReference>